<organism evidence="1 2">
    <name type="scientific">Qipengyuania atrilutea</name>
    <dbReference type="NCBI Taxonomy" id="2744473"/>
    <lineage>
        <taxon>Bacteria</taxon>
        <taxon>Pseudomonadati</taxon>
        <taxon>Pseudomonadota</taxon>
        <taxon>Alphaproteobacteria</taxon>
        <taxon>Sphingomonadales</taxon>
        <taxon>Erythrobacteraceae</taxon>
        <taxon>Qipengyuania</taxon>
    </lineage>
</organism>
<dbReference type="PANTHER" id="PTHR47623:SF1">
    <property type="entry name" value="OS09G0287300 PROTEIN"/>
    <property type="match status" value="1"/>
</dbReference>
<keyword evidence="2" id="KW-1185">Reference proteome</keyword>
<dbReference type="RefSeq" id="WP_176267884.1">
    <property type="nucleotide sequence ID" value="NZ_JABWGV010000004.1"/>
</dbReference>
<gene>
    <name evidence="1" type="ORF">HUV48_11175</name>
</gene>
<dbReference type="Gene3D" id="3.40.50.1240">
    <property type="entry name" value="Phosphoglycerate mutase-like"/>
    <property type="match status" value="1"/>
</dbReference>
<evidence type="ECO:0000313" key="1">
    <source>
        <dbReference type="EMBL" id="NVD45568.1"/>
    </source>
</evidence>
<dbReference type="Proteomes" id="UP000561438">
    <property type="component" value="Unassembled WGS sequence"/>
</dbReference>
<dbReference type="EMBL" id="JABWGV010000004">
    <property type="protein sequence ID" value="NVD45568.1"/>
    <property type="molecule type" value="Genomic_DNA"/>
</dbReference>
<accession>A0A850H6U4</accession>
<sequence>MKILGLLRHAKSDWGDSDRSDFDRGLNERGLRGAALIGEHIKGHGIKWERLLASPAHRVKRTLEQALPEMEPEYDRQLYLASADTICEVLAGIDGDPSRVIVSGHNPGLQDTILMLVARDQENDLFDEAKVKFPTASYAVLELDIERWEDIRPECGKIAYFARPRDLDADLGPEA</sequence>
<comment type="caution">
    <text evidence="1">The sequence shown here is derived from an EMBL/GenBank/DDBJ whole genome shotgun (WGS) entry which is preliminary data.</text>
</comment>
<protein>
    <submittedName>
        <fullName evidence="1">Histidine phosphatase family protein</fullName>
    </submittedName>
</protein>
<dbReference type="PANTHER" id="PTHR47623">
    <property type="entry name" value="OS09G0287300 PROTEIN"/>
    <property type="match status" value="1"/>
</dbReference>
<dbReference type="AlphaFoldDB" id="A0A850H6U4"/>
<dbReference type="CDD" id="cd07067">
    <property type="entry name" value="HP_PGM_like"/>
    <property type="match status" value="1"/>
</dbReference>
<name>A0A850H6U4_9SPHN</name>
<reference evidence="1 2" key="1">
    <citation type="submission" date="2020-06" db="EMBL/GenBank/DDBJ databases">
        <title>Altererythrobacter sp. HHU K3-1.</title>
        <authorList>
            <person name="Zhang D."/>
            <person name="Xue H."/>
        </authorList>
    </citation>
    <scope>NUCLEOTIDE SEQUENCE [LARGE SCALE GENOMIC DNA]</scope>
    <source>
        <strain evidence="1 2">HHU K3-1</strain>
    </source>
</reference>
<proteinExistence type="predicted"/>
<dbReference type="InterPro" id="IPR013078">
    <property type="entry name" value="His_Pase_superF_clade-1"/>
</dbReference>
<dbReference type="Pfam" id="PF00300">
    <property type="entry name" value="His_Phos_1"/>
    <property type="match status" value="1"/>
</dbReference>
<evidence type="ECO:0000313" key="2">
    <source>
        <dbReference type="Proteomes" id="UP000561438"/>
    </source>
</evidence>
<dbReference type="InterPro" id="IPR029033">
    <property type="entry name" value="His_PPase_superfam"/>
</dbReference>
<dbReference type="SUPFAM" id="SSF53254">
    <property type="entry name" value="Phosphoglycerate mutase-like"/>
    <property type="match status" value="1"/>
</dbReference>